<dbReference type="HAMAP" id="MF_01208">
    <property type="entry name" value="PyrE"/>
    <property type="match status" value="1"/>
</dbReference>
<name>A0A1L8CXW8_9THEO</name>
<dbReference type="GO" id="GO:0019856">
    <property type="term" value="P:pyrimidine nucleobase biosynthetic process"/>
    <property type="evidence" value="ECO:0007669"/>
    <property type="project" value="InterPro"/>
</dbReference>
<feature type="binding site" description="in other chain" evidence="7">
    <location>
        <begin position="113"/>
        <end position="121"/>
    </location>
    <ligand>
        <name>5-phospho-alpha-D-ribose 1-diphosphate</name>
        <dbReference type="ChEBI" id="CHEBI:58017"/>
        <note>ligand shared between dimeric partners</note>
    </ligand>
</feature>
<evidence type="ECO:0000259" key="8">
    <source>
        <dbReference type="Pfam" id="PF00156"/>
    </source>
</evidence>
<dbReference type="GO" id="GO:0044205">
    <property type="term" value="P:'de novo' UMP biosynthetic process"/>
    <property type="evidence" value="ECO:0007669"/>
    <property type="project" value="UniProtKB-UniRule"/>
</dbReference>
<dbReference type="OrthoDB" id="9783570at2"/>
<evidence type="ECO:0000256" key="2">
    <source>
        <dbReference type="ARBA" id="ARBA00011971"/>
    </source>
</evidence>
<keyword evidence="4 7" id="KW-0808">Transferase</keyword>
<dbReference type="InterPro" id="IPR023031">
    <property type="entry name" value="OPRT"/>
</dbReference>
<comment type="caution">
    <text evidence="7">Lacks conserved residue(s) required for the propagation of feature annotation.</text>
</comment>
<comment type="caution">
    <text evidence="9">The sequence shown here is derived from an EMBL/GenBank/DDBJ whole genome shotgun (WGS) entry which is preliminary data.</text>
</comment>
<comment type="subunit">
    <text evidence="7">Homodimer.</text>
</comment>
<dbReference type="InterPro" id="IPR000836">
    <property type="entry name" value="PRTase_dom"/>
</dbReference>
<dbReference type="UniPathway" id="UPA00070">
    <property type="reaction ID" value="UER00119"/>
</dbReference>
<dbReference type="GO" id="GO:0004588">
    <property type="term" value="F:orotate phosphoribosyltransferase activity"/>
    <property type="evidence" value="ECO:0007669"/>
    <property type="project" value="UniProtKB-UniRule"/>
</dbReference>
<comment type="function">
    <text evidence="7">Catalyzes the transfer of a ribosyl phosphate group from 5-phosphoribose 1-diphosphate to orotate, leading to the formation of orotidine monophosphate (OMP).</text>
</comment>
<dbReference type="Pfam" id="PF00156">
    <property type="entry name" value="Pribosyltran"/>
    <property type="match status" value="1"/>
</dbReference>
<dbReference type="RefSeq" id="WP_075860124.1">
    <property type="nucleotide sequence ID" value="NZ_BDJK01000055.1"/>
</dbReference>
<comment type="similarity">
    <text evidence="7">Belongs to the purine/pyrimidine phosphoribosyltransferase family. PyrE subfamily.</text>
</comment>
<gene>
    <name evidence="7" type="primary">pyrE</name>
    <name evidence="9" type="ORF">cpu_22470</name>
</gene>
<feature type="binding site" evidence="7">
    <location>
        <position position="145"/>
    </location>
    <ligand>
        <name>orotate</name>
        <dbReference type="ChEBI" id="CHEBI:30839"/>
    </ligand>
</feature>
<dbReference type="Proteomes" id="UP000187485">
    <property type="component" value="Unassembled WGS sequence"/>
</dbReference>
<dbReference type="GO" id="GO:0000287">
    <property type="term" value="F:magnesium ion binding"/>
    <property type="evidence" value="ECO:0007669"/>
    <property type="project" value="UniProtKB-UniRule"/>
</dbReference>
<feature type="binding site" evidence="7">
    <location>
        <position position="117"/>
    </location>
    <ligand>
        <name>orotate</name>
        <dbReference type="ChEBI" id="CHEBI:30839"/>
    </ligand>
</feature>
<keyword evidence="3 7" id="KW-0328">Glycosyltransferase</keyword>
<reference evidence="10" key="1">
    <citation type="submission" date="2016-12" db="EMBL/GenBank/DDBJ databases">
        <title>Draft Genome Sequences od Carboxydothermus pertinax and islandicus, Hydrogenogenic Carboxydotrophic Bacteria.</title>
        <authorList>
            <person name="Fukuyama Y."/>
            <person name="Ohmae K."/>
            <person name="Yoneda Y."/>
            <person name="Yoshida T."/>
            <person name="Sako Y."/>
        </authorList>
    </citation>
    <scope>NUCLEOTIDE SEQUENCE [LARGE SCALE GENOMIC DNA]</scope>
    <source>
        <strain evidence="10">Ug1</strain>
    </source>
</reference>
<sequence>MDIYNLFLEKKALLEGHFKLSSGLHSDKYFQCALLTVEPEISQKLCEILAEKLNSSKIKADLVIGPAIGGIILAYEMARVLKLKALFAEREDGMMRLRRGFTIKPGEKVIVVEDVVTTGGSTREVIELIKSLGGEVVAVASLVDRSGGTVDFGVPFESLLTIKVKTYAPENCPLCAQGLPVVKPGSRV</sequence>
<comment type="pathway">
    <text evidence="1 7">Pyrimidine metabolism; UMP biosynthesis via de novo pathway; UMP from orotate: step 1/2.</text>
</comment>
<evidence type="ECO:0000313" key="9">
    <source>
        <dbReference type="EMBL" id="GAV23737.1"/>
    </source>
</evidence>
<evidence type="ECO:0000256" key="1">
    <source>
        <dbReference type="ARBA" id="ARBA00004889"/>
    </source>
</evidence>
<dbReference type="EMBL" id="BDJK01000055">
    <property type="protein sequence ID" value="GAV23737.1"/>
    <property type="molecule type" value="Genomic_DNA"/>
</dbReference>
<dbReference type="InterPro" id="IPR006273">
    <property type="entry name" value="Orotate_PRibTrfase_bac"/>
</dbReference>
<evidence type="ECO:0000256" key="7">
    <source>
        <dbReference type="HAMAP-Rule" id="MF_01208"/>
    </source>
</evidence>
<evidence type="ECO:0000256" key="5">
    <source>
        <dbReference type="ARBA" id="ARBA00022842"/>
    </source>
</evidence>
<dbReference type="AlphaFoldDB" id="A0A1L8CXW8"/>
<evidence type="ECO:0000256" key="6">
    <source>
        <dbReference type="ARBA" id="ARBA00022975"/>
    </source>
</evidence>
<dbReference type="NCBIfam" id="TIGR01367">
    <property type="entry name" value="pyrE_Therm"/>
    <property type="match status" value="1"/>
</dbReference>
<comment type="cofactor">
    <cofactor evidence="7">
        <name>Mg(2+)</name>
        <dbReference type="ChEBI" id="CHEBI:18420"/>
    </cofactor>
</comment>
<dbReference type="Gene3D" id="3.40.50.2020">
    <property type="match status" value="1"/>
</dbReference>
<dbReference type="CDD" id="cd06223">
    <property type="entry name" value="PRTases_typeI"/>
    <property type="match status" value="1"/>
</dbReference>
<dbReference type="EC" id="2.4.2.10" evidence="2 7"/>
<dbReference type="PANTHER" id="PTHR19278:SF9">
    <property type="entry name" value="URIDINE 5'-MONOPHOSPHATE SYNTHASE"/>
    <property type="match status" value="1"/>
</dbReference>
<keyword evidence="6 7" id="KW-0665">Pyrimidine biosynthesis</keyword>
<evidence type="ECO:0000256" key="4">
    <source>
        <dbReference type="ARBA" id="ARBA00022679"/>
    </source>
</evidence>
<dbReference type="InterPro" id="IPR029057">
    <property type="entry name" value="PRTase-like"/>
</dbReference>
<evidence type="ECO:0000256" key="3">
    <source>
        <dbReference type="ARBA" id="ARBA00022676"/>
    </source>
</evidence>
<dbReference type="STRING" id="870242.cpu_22470"/>
<comment type="catalytic activity">
    <reaction evidence="7">
        <text>orotidine 5'-phosphate + diphosphate = orotate + 5-phospho-alpha-D-ribose 1-diphosphate</text>
        <dbReference type="Rhea" id="RHEA:10380"/>
        <dbReference type="ChEBI" id="CHEBI:30839"/>
        <dbReference type="ChEBI" id="CHEBI:33019"/>
        <dbReference type="ChEBI" id="CHEBI:57538"/>
        <dbReference type="ChEBI" id="CHEBI:58017"/>
        <dbReference type="EC" id="2.4.2.10"/>
    </reaction>
</comment>
<accession>A0A1L8CXW8</accession>
<proteinExistence type="inferred from homology"/>
<feature type="domain" description="Phosphoribosyltransferase" evidence="8">
    <location>
        <begin position="44"/>
        <end position="150"/>
    </location>
</feature>
<keyword evidence="10" id="KW-1185">Reference proteome</keyword>
<organism evidence="9 10">
    <name type="scientific">Carboxydothermus pertinax</name>
    <dbReference type="NCBI Taxonomy" id="870242"/>
    <lineage>
        <taxon>Bacteria</taxon>
        <taxon>Bacillati</taxon>
        <taxon>Bacillota</taxon>
        <taxon>Clostridia</taxon>
        <taxon>Thermoanaerobacterales</taxon>
        <taxon>Thermoanaerobacteraceae</taxon>
        <taxon>Carboxydothermus</taxon>
    </lineage>
</organism>
<evidence type="ECO:0000313" key="10">
    <source>
        <dbReference type="Proteomes" id="UP000187485"/>
    </source>
</evidence>
<protein>
    <recommendedName>
        <fullName evidence="2 7">Orotate phosphoribosyltransferase</fullName>
        <shortName evidence="7">OPRT</shortName>
        <shortName evidence="7">OPRTase</shortName>
        <ecNumber evidence="2 7">2.4.2.10</ecNumber>
    </recommendedName>
</protein>
<dbReference type="PANTHER" id="PTHR19278">
    <property type="entry name" value="OROTATE PHOSPHORIBOSYLTRANSFERASE"/>
    <property type="match status" value="1"/>
</dbReference>
<keyword evidence="5 7" id="KW-0460">Magnesium</keyword>
<dbReference type="SUPFAM" id="SSF53271">
    <property type="entry name" value="PRTase-like"/>
    <property type="match status" value="1"/>
</dbReference>